<proteinExistence type="predicted"/>
<feature type="region of interest" description="Disordered" evidence="1">
    <location>
        <begin position="235"/>
        <end position="260"/>
    </location>
</feature>
<organism evidence="2 3">
    <name type="scientific">Brachybacterium endophyticum</name>
    <dbReference type="NCBI Taxonomy" id="2182385"/>
    <lineage>
        <taxon>Bacteria</taxon>
        <taxon>Bacillati</taxon>
        <taxon>Actinomycetota</taxon>
        <taxon>Actinomycetes</taxon>
        <taxon>Micrococcales</taxon>
        <taxon>Dermabacteraceae</taxon>
        <taxon>Brachybacterium</taxon>
    </lineage>
</organism>
<protein>
    <recommendedName>
        <fullName evidence="4">AbiEi antitoxin C-terminal domain-containing protein</fullName>
    </recommendedName>
</protein>
<dbReference type="Proteomes" id="UP000245590">
    <property type="component" value="Unassembled WGS sequence"/>
</dbReference>
<dbReference type="OrthoDB" id="4792875at2"/>
<dbReference type="AlphaFoldDB" id="A0A2U2RJ41"/>
<evidence type="ECO:0008006" key="4">
    <source>
        <dbReference type="Google" id="ProtNLM"/>
    </source>
</evidence>
<feature type="compositionally biased region" description="Polar residues" evidence="1">
    <location>
        <begin position="250"/>
        <end position="260"/>
    </location>
</feature>
<comment type="caution">
    <text evidence="2">The sequence shown here is derived from an EMBL/GenBank/DDBJ whole genome shotgun (WGS) entry which is preliminary data.</text>
</comment>
<keyword evidence="3" id="KW-1185">Reference proteome</keyword>
<sequence>MRAAEEPAPAPCSAWSLQAADLAAALVEEIACWPDVPSHDHCVKDGSLVRIGPGRLVPRDHVSRPGDRALLVGCAIGARLRPHHVLAGRSALWVHIGTEFPDPIDLMTSSHRSALPAGTRVRNARFTPCDVEQISGAPVTTPARTAADLLRFEGAGAAAAAGTLVQVGLCTSEQIETHLRAAGGHRGTRRGLGLLETIHRDDEARLRACPEGTPRERAVHHARAIEQWARGEPARLLLGPGPQASKAPEPSTTLPSAVTR</sequence>
<dbReference type="RefSeq" id="WP_109276239.1">
    <property type="nucleotide sequence ID" value="NZ_QFKX01000004.1"/>
</dbReference>
<accession>A0A2U2RJ41</accession>
<gene>
    <name evidence="2" type="ORF">DEO23_11860</name>
</gene>
<reference evidence="2 3" key="1">
    <citation type="submission" date="2018-05" db="EMBL/GenBank/DDBJ databases">
        <title>Brachybacterium sp. M1HQ-2T, whole genome shotgun sequence.</title>
        <authorList>
            <person name="Tuo L."/>
        </authorList>
    </citation>
    <scope>NUCLEOTIDE SEQUENCE [LARGE SCALE GENOMIC DNA]</scope>
    <source>
        <strain evidence="2 3">M1HQ-2</strain>
    </source>
</reference>
<evidence type="ECO:0000313" key="2">
    <source>
        <dbReference type="EMBL" id="PWH05883.1"/>
    </source>
</evidence>
<dbReference type="EMBL" id="QFKX01000004">
    <property type="protein sequence ID" value="PWH05883.1"/>
    <property type="molecule type" value="Genomic_DNA"/>
</dbReference>
<evidence type="ECO:0000256" key="1">
    <source>
        <dbReference type="SAM" id="MobiDB-lite"/>
    </source>
</evidence>
<evidence type="ECO:0000313" key="3">
    <source>
        <dbReference type="Proteomes" id="UP000245590"/>
    </source>
</evidence>
<name>A0A2U2RJ41_9MICO</name>